<name>A0A934SXA1_9BURK</name>
<organism evidence="1 2">
    <name type="scientific">Noviherbaspirillum pedocola</name>
    <dbReference type="NCBI Taxonomy" id="2801341"/>
    <lineage>
        <taxon>Bacteria</taxon>
        <taxon>Pseudomonadati</taxon>
        <taxon>Pseudomonadota</taxon>
        <taxon>Betaproteobacteria</taxon>
        <taxon>Burkholderiales</taxon>
        <taxon>Oxalobacteraceae</taxon>
        <taxon>Noviherbaspirillum</taxon>
    </lineage>
</organism>
<accession>A0A934SXA1</accession>
<evidence type="ECO:0000313" key="1">
    <source>
        <dbReference type="EMBL" id="MBK4737359.1"/>
    </source>
</evidence>
<evidence type="ECO:0000313" key="2">
    <source>
        <dbReference type="Proteomes" id="UP000622890"/>
    </source>
</evidence>
<reference evidence="1" key="1">
    <citation type="submission" date="2021-01" db="EMBL/GenBank/DDBJ databases">
        <title>Genome sequence of strain Noviherbaspirillum sp. DKR-6.</title>
        <authorList>
            <person name="Chaudhary D.K."/>
        </authorList>
    </citation>
    <scope>NUCLEOTIDE SEQUENCE</scope>
    <source>
        <strain evidence="1">DKR-6</strain>
    </source>
</reference>
<keyword evidence="2" id="KW-1185">Reference proteome</keyword>
<dbReference type="AlphaFoldDB" id="A0A934SXA1"/>
<dbReference type="InterPro" id="IPR056955">
    <property type="entry name" value="ORC-CDC6-like"/>
</dbReference>
<dbReference type="Proteomes" id="UP000622890">
    <property type="component" value="Unassembled WGS sequence"/>
</dbReference>
<gene>
    <name evidence="1" type="ORF">JJB74_22290</name>
</gene>
<dbReference type="Pfam" id="PF24389">
    <property type="entry name" value="ORC-CDC6-like"/>
    <property type="match status" value="1"/>
</dbReference>
<dbReference type="RefSeq" id="WP_200595577.1">
    <property type="nucleotide sequence ID" value="NZ_JAEPBG010000011.1"/>
</dbReference>
<proteinExistence type="predicted"/>
<sequence length="662" mass="75332">MKTYERAFARNRAEEMGPDLWNDFIIPPYFDKLHIMYVRKPYVIVGGRGCGKTTLLRYWSYNTQFSAKRKDIPDEAFSTIGLYIRTDIQFLSSFQGAGIEAHVWNNAFEHALCLAVADEVLGCLAQINCTPLRNSQYGDLNQLDFSELSDFDDTIPGSYQELKRFISRSRMRLASWINNLDLASERPRFYPLRPFIGVMIKAIQTLSYLTDTVFAVFVDEYESLLEYQQIFVNTLLKLSQPPLVFHVAMKRNGMPFRATTAGNEMIQDEADFRTFDIEKEQGDDFRTFAAELFFFRLMAQEVILEDDPVDLNTLTNPDRLAVRRNDVNYQGKLKAAIEKILPSVSPAQVALMALSDEVLRSRLMQTIENGLLRRNPGKLKAEDFVDDKFPEASVVNGALLHQRKSPEDVHASFIKYKKRQDKNSPHSEWIHHFLHGTLFYLYQPLNRPCLLYSGFDTFILLSLGNTRHFLELCHLAIGRSNKSANESTSSYELVVPVHDQAEAARDCSGRFLEEVKGSGTQGKQLYHIANTLGQIFKLAQQRPAQSEPEKTHFAVANGQLSDDAITLLNEAEKWGVLIGQTETKVKTSKFESKEYTLNPIFAPSFGISYRRGRKLDLPGRVADRLLLASNEGSTAIIKEFERGWNKDAGDQLSLIDDSDIQS</sequence>
<protein>
    <submittedName>
        <fullName evidence="1">Uncharacterized protein</fullName>
    </submittedName>
</protein>
<comment type="caution">
    <text evidence="1">The sequence shown here is derived from an EMBL/GenBank/DDBJ whole genome shotgun (WGS) entry which is preliminary data.</text>
</comment>
<dbReference type="EMBL" id="JAEPBG010000011">
    <property type="protein sequence ID" value="MBK4737359.1"/>
    <property type="molecule type" value="Genomic_DNA"/>
</dbReference>